<dbReference type="Pfam" id="PF09594">
    <property type="entry name" value="GT87"/>
    <property type="match status" value="1"/>
</dbReference>
<feature type="region of interest" description="Disordered" evidence="8">
    <location>
        <begin position="396"/>
        <end position="424"/>
    </location>
</feature>
<organism evidence="10 11">
    <name type="scientific">Motilibacter peucedani</name>
    <dbReference type="NCBI Taxonomy" id="598650"/>
    <lineage>
        <taxon>Bacteria</taxon>
        <taxon>Bacillati</taxon>
        <taxon>Actinomycetota</taxon>
        <taxon>Actinomycetes</taxon>
        <taxon>Motilibacterales</taxon>
        <taxon>Motilibacteraceae</taxon>
        <taxon>Motilibacter</taxon>
    </lineage>
</organism>
<evidence type="ECO:0000256" key="5">
    <source>
        <dbReference type="ARBA" id="ARBA00022989"/>
    </source>
</evidence>
<name>A0A420XTJ7_9ACTN</name>
<feature type="transmembrane region" description="Helical" evidence="9">
    <location>
        <begin position="332"/>
        <end position="356"/>
    </location>
</feature>
<reference evidence="10 11" key="1">
    <citation type="submission" date="2018-10" db="EMBL/GenBank/DDBJ databases">
        <title>Genomic Encyclopedia of Archaeal and Bacterial Type Strains, Phase II (KMG-II): from individual species to whole genera.</title>
        <authorList>
            <person name="Goeker M."/>
        </authorList>
    </citation>
    <scope>NUCLEOTIDE SEQUENCE [LARGE SCALE GENOMIC DNA]</scope>
    <source>
        <strain evidence="10 11">RP-AC37</strain>
    </source>
</reference>
<evidence type="ECO:0000256" key="4">
    <source>
        <dbReference type="ARBA" id="ARBA00022692"/>
    </source>
</evidence>
<comment type="subcellular location">
    <subcellularLocation>
        <location evidence="1">Cell membrane</location>
        <topology evidence="1">Multi-pass membrane protein</topology>
    </subcellularLocation>
</comment>
<evidence type="ECO:0000313" key="11">
    <source>
        <dbReference type="Proteomes" id="UP000281955"/>
    </source>
</evidence>
<evidence type="ECO:0000256" key="8">
    <source>
        <dbReference type="SAM" id="MobiDB-lite"/>
    </source>
</evidence>
<protein>
    <submittedName>
        <fullName evidence="10">Alpha-1,2-mannosyltransferase</fullName>
    </submittedName>
</protein>
<dbReference type="InParanoid" id="A0A420XTJ7"/>
<evidence type="ECO:0000313" key="10">
    <source>
        <dbReference type="EMBL" id="RKS80080.1"/>
    </source>
</evidence>
<evidence type="ECO:0000256" key="1">
    <source>
        <dbReference type="ARBA" id="ARBA00004651"/>
    </source>
</evidence>
<keyword evidence="2" id="KW-1003">Cell membrane</keyword>
<evidence type="ECO:0000256" key="6">
    <source>
        <dbReference type="ARBA" id="ARBA00023136"/>
    </source>
</evidence>
<gene>
    <name evidence="10" type="ORF">CLV35_0500</name>
</gene>
<feature type="transmembrane region" description="Helical" evidence="9">
    <location>
        <begin position="52"/>
        <end position="73"/>
    </location>
</feature>
<accession>A0A420XTJ7</accession>
<evidence type="ECO:0000256" key="2">
    <source>
        <dbReference type="ARBA" id="ARBA00022475"/>
    </source>
</evidence>
<dbReference type="EMBL" id="RBWV01000009">
    <property type="protein sequence ID" value="RKS80080.1"/>
    <property type="molecule type" value="Genomic_DNA"/>
</dbReference>
<feature type="transmembrane region" description="Helical" evidence="9">
    <location>
        <begin position="304"/>
        <end position="320"/>
    </location>
</feature>
<keyword evidence="4 9" id="KW-0812">Transmembrane</keyword>
<keyword evidence="6 9" id="KW-0472">Membrane</keyword>
<feature type="transmembrane region" description="Helical" evidence="9">
    <location>
        <begin position="80"/>
        <end position="97"/>
    </location>
</feature>
<comment type="caution">
    <text evidence="10">The sequence shown here is derived from an EMBL/GenBank/DDBJ whole genome shotgun (WGS) entry which is preliminary data.</text>
</comment>
<dbReference type="AlphaFoldDB" id="A0A420XTJ7"/>
<feature type="transmembrane region" description="Helical" evidence="9">
    <location>
        <begin position="147"/>
        <end position="170"/>
    </location>
</feature>
<dbReference type="GO" id="GO:0005886">
    <property type="term" value="C:plasma membrane"/>
    <property type="evidence" value="ECO:0007669"/>
    <property type="project" value="UniProtKB-SubCell"/>
</dbReference>
<evidence type="ECO:0000256" key="3">
    <source>
        <dbReference type="ARBA" id="ARBA00022679"/>
    </source>
</evidence>
<feature type="transmembrane region" description="Helical" evidence="9">
    <location>
        <begin position="264"/>
        <end position="283"/>
    </location>
</feature>
<dbReference type="InterPro" id="IPR018584">
    <property type="entry name" value="GT87"/>
</dbReference>
<dbReference type="Proteomes" id="UP000281955">
    <property type="component" value="Unassembled WGS sequence"/>
</dbReference>
<sequence length="424" mass="44775">MTRASRVLTVQVLAVAVFALSWRSLDFSIYVLGGRAVGDGDRLYTEQLLGHWFTYTPFAAVVFAPLSCVPLLLARLVWELGSVAAFALSVRTTLRLAGLRVQLRPCVALGLLLEPVWHSLFLGQVNLYLLALVLVDVQLVSHGRRAGVLVGLATAVKLTPAVFVVLLLLAGRTRAAVRAASTFAICTALAWAIAPEASLLYWTRTFHDTRRVGAIYISNQSPFGAAGRILHDSGGVGHWYAVVPPLVAAVGLVVAAAYARRGDWLTAAATTGTTGLLVSPISWTHHWVWVLPALAVLVRDGHRVAAGCVYAVFVVAPPWWTPAHGTPGEYGWHGATTVAANAYLLAGVTFLTFACVRTRAALTSADGRSRSDTSLVGEAEGGELVEPVARAGVGRVGGPAEVVHDSPDGVDGGLHGSLGPARRP</sequence>
<evidence type="ECO:0000256" key="7">
    <source>
        <dbReference type="ARBA" id="ARBA00024033"/>
    </source>
</evidence>
<dbReference type="OrthoDB" id="9774600at2"/>
<keyword evidence="5 9" id="KW-1133">Transmembrane helix</keyword>
<feature type="transmembrane region" description="Helical" evidence="9">
    <location>
        <begin position="182"/>
        <end position="202"/>
    </location>
</feature>
<keyword evidence="11" id="KW-1185">Reference proteome</keyword>
<comment type="similarity">
    <text evidence="7">Belongs to the glycosyltransferase 87 family.</text>
</comment>
<evidence type="ECO:0000256" key="9">
    <source>
        <dbReference type="SAM" id="Phobius"/>
    </source>
</evidence>
<keyword evidence="10" id="KW-0328">Glycosyltransferase</keyword>
<feature type="transmembrane region" description="Helical" evidence="9">
    <location>
        <begin position="238"/>
        <end position="258"/>
    </location>
</feature>
<proteinExistence type="inferred from homology"/>
<keyword evidence="3 10" id="KW-0808">Transferase</keyword>
<dbReference type="GO" id="GO:0016758">
    <property type="term" value="F:hexosyltransferase activity"/>
    <property type="evidence" value="ECO:0007669"/>
    <property type="project" value="InterPro"/>
</dbReference>
<feature type="transmembrane region" description="Helical" evidence="9">
    <location>
        <begin position="117"/>
        <end position="135"/>
    </location>
</feature>